<dbReference type="EMBL" id="JAWDJX010000027">
    <property type="protein sequence ID" value="KAK3051254.1"/>
    <property type="molecule type" value="Genomic_DNA"/>
</dbReference>
<keyword evidence="2" id="KW-1185">Reference proteome</keyword>
<proteinExistence type="predicted"/>
<evidence type="ECO:0000313" key="1">
    <source>
        <dbReference type="EMBL" id="KAK3051254.1"/>
    </source>
</evidence>
<name>A0AAJ0DJ08_9PEZI</name>
<protein>
    <submittedName>
        <fullName evidence="1">Uncharacterized protein</fullName>
    </submittedName>
</protein>
<reference evidence="1" key="1">
    <citation type="submission" date="2023-04" db="EMBL/GenBank/DDBJ databases">
        <title>Black Yeasts Isolated from many extreme environments.</title>
        <authorList>
            <person name="Coleine C."/>
            <person name="Stajich J.E."/>
            <person name="Selbmann L."/>
        </authorList>
    </citation>
    <scope>NUCLEOTIDE SEQUENCE</scope>
    <source>
        <strain evidence="1">CCFEE 5312</strain>
    </source>
</reference>
<evidence type="ECO:0000313" key="2">
    <source>
        <dbReference type="Proteomes" id="UP001271007"/>
    </source>
</evidence>
<sequence>MLRFDSPELIAEGEHTTFREPPTPLAVPRFVGGCHYLGRLCPVCYNDEIERYHQRLMADDRYAGGSTATRTKIEEKAATTCKCEADLDKYSCYGHRYQFLRKIKAKCEANAAWLERITLLPGQNSAIYNPSDANFTLVQTHRINANLETLPCRCGRDIGAPLPGAQVRANGVPCPVAVCVACSGVEVDTAHWMVTTYVMPGPGNVNTILRPRSARNVAVPVHVLPPVPKELNLKLKRTMPQQ</sequence>
<dbReference type="Proteomes" id="UP001271007">
    <property type="component" value="Unassembled WGS sequence"/>
</dbReference>
<organism evidence="1 2">
    <name type="scientific">Extremus antarcticus</name>
    <dbReference type="NCBI Taxonomy" id="702011"/>
    <lineage>
        <taxon>Eukaryota</taxon>
        <taxon>Fungi</taxon>
        <taxon>Dikarya</taxon>
        <taxon>Ascomycota</taxon>
        <taxon>Pezizomycotina</taxon>
        <taxon>Dothideomycetes</taxon>
        <taxon>Dothideomycetidae</taxon>
        <taxon>Mycosphaerellales</taxon>
        <taxon>Extremaceae</taxon>
        <taxon>Extremus</taxon>
    </lineage>
</organism>
<dbReference type="AlphaFoldDB" id="A0AAJ0DJ08"/>
<comment type="caution">
    <text evidence="1">The sequence shown here is derived from an EMBL/GenBank/DDBJ whole genome shotgun (WGS) entry which is preliminary data.</text>
</comment>
<accession>A0AAJ0DJ08</accession>
<gene>
    <name evidence="1" type="ORF">LTR09_007650</name>
</gene>